<reference evidence="1" key="1">
    <citation type="submission" date="2024-06" db="UniProtKB">
        <authorList>
            <consortium name="RefSeq"/>
        </authorList>
    </citation>
    <scope>NUCLEOTIDE SEQUENCE [LARGE SCALE GENOMIC DNA]</scope>
</reference>
<organism evidence="1 2">
    <name type="scientific">Crassostrea virginica</name>
    <name type="common">Eastern oyster</name>
    <dbReference type="NCBI Taxonomy" id="6565"/>
    <lineage>
        <taxon>Eukaryota</taxon>
        <taxon>Metazoa</taxon>
        <taxon>Spiralia</taxon>
        <taxon>Lophotrochozoa</taxon>
        <taxon>Mollusca</taxon>
        <taxon>Bivalvia</taxon>
        <taxon>Autobranchia</taxon>
        <taxon>Pteriomorphia</taxon>
        <taxon>Ostreida</taxon>
        <taxon>Ostreoidea</taxon>
        <taxon>Ostreidae</taxon>
        <taxon>Crassostrea</taxon>
    </lineage>
</organism>
<dbReference type="GeneID" id="111122774"/>
<name>A0A8B8CX15_CRAVI</name>
<dbReference type="AlphaFoldDB" id="A0A8B8CX15"/>
<dbReference type="RefSeq" id="XP_022320412.1">
    <property type="nucleotide sequence ID" value="XM_022464704.1"/>
</dbReference>
<proteinExistence type="predicted"/>
<evidence type="ECO:0000313" key="1">
    <source>
        <dbReference type="Proteomes" id="UP000694844"/>
    </source>
</evidence>
<keyword evidence="1" id="KW-1185">Reference proteome</keyword>
<protein>
    <submittedName>
        <fullName evidence="2">Uncharacterized protein LOC111122774</fullName>
    </submittedName>
</protein>
<accession>A0A8B8CX15</accession>
<evidence type="ECO:0000313" key="2">
    <source>
        <dbReference type="RefSeq" id="XP_022320412.1"/>
    </source>
</evidence>
<dbReference type="KEGG" id="cvn:111122774"/>
<sequence length="105" mass="11917">MYWETMRGRGIERRLCSGCSELRPVHESTRMSAQDSVDYVSLAVEENEDMQPDSLAVEENIAQASVDVFLAVEEDEDMQPDSSTFHVKTDFMVPKQLSERSVLLS</sequence>
<reference evidence="2" key="2">
    <citation type="submission" date="2025-08" db="UniProtKB">
        <authorList>
            <consortium name="RefSeq"/>
        </authorList>
    </citation>
    <scope>IDENTIFICATION</scope>
    <source>
        <tissue evidence="2">Whole sample</tissue>
    </source>
</reference>
<dbReference type="Proteomes" id="UP000694844">
    <property type="component" value="Chromosome 1"/>
</dbReference>
<gene>
    <name evidence="2" type="primary">LOC111122774</name>
</gene>